<feature type="transmembrane region" description="Helical" evidence="14">
    <location>
        <begin position="318"/>
        <end position="343"/>
    </location>
</feature>
<feature type="domain" description="Polycystin cation channel PKD1/PKD2" evidence="15">
    <location>
        <begin position="324"/>
        <end position="459"/>
    </location>
</feature>
<dbReference type="FunFam" id="1.10.287.70:FF:000033">
    <property type="entry name" value="Mucolipin 1"/>
    <property type="match status" value="1"/>
</dbReference>
<dbReference type="GO" id="GO:0005886">
    <property type="term" value="C:plasma membrane"/>
    <property type="evidence" value="ECO:0007669"/>
    <property type="project" value="UniProtKB-SubCell"/>
</dbReference>
<keyword evidence="3" id="KW-0813">Transport</keyword>
<evidence type="ECO:0000256" key="8">
    <source>
        <dbReference type="ARBA" id="ARBA00023065"/>
    </source>
</evidence>
<accession>A0A8D1QD46</accession>
<dbReference type="PANTHER" id="PTHR12127:SF5">
    <property type="entry name" value="MUCOLIPIN-3"/>
    <property type="match status" value="1"/>
</dbReference>
<sequence>MADPEPVISSCSSREEENRCTFNQHTCPSEERLLEDQMRRKLKFFFMTPCEKFWTRGRKPWKLAMQVLKIAMVTIQLIFFGLSNQMVVAFKEENTIAFKHLFLKGYVEQMDDTYAVYTQSDVYDRIVFAVNQYLQLRSISVGNHAYENKGAEQSAMAICWHFYKQGNICPGNDTFDVDPEVKTECFFVEPDEAVDTGTLEENKLNLTLDFHRLLTVELQFKLKAINLQTIRHHELPDCYDFTLTITFDNRAHSGRIKISLENDISIRECKDWHVSGSKRLNYLNYSKNVCKRSILNLQMLLKNAKRRRIRSSHHGTSLMSYGVCSILLGASTLLVWLGALRYLSFFPKYNLLILTLQAALPSVIRFCCCAAMIYLGYCFCGWIVLGPYHDKFRSLNVVSECLFSLINGDDMFATFAKMQQKSYLVWLFSRIYLYSFISLFIYMILSLFIALITDTYETIKHYQEDGFPETELRTFISECKDEPKSGEDRLEDGPPVSTGRLSP</sequence>
<evidence type="ECO:0000256" key="3">
    <source>
        <dbReference type="ARBA" id="ARBA00022448"/>
    </source>
</evidence>
<evidence type="ECO:0000256" key="4">
    <source>
        <dbReference type="ARBA" id="ARBA00022475"/>
    </source>
</evidence>
<dbReference type="Proteomes" id="UP000694724">
    <property type="component" value="Unplaced"/>
</dbReference>
<protein>
    <recommendedName>
        <fullName evidence="19">Polycystin cation channel PKD1/PKD2 domain-containing protein</fullName>
    </recommendedName>
</protein>
<feature type="domain" description="Mucolipin extracytosolic" evidence="16">
    <location>
        <begin position="87"/>
        <end position="270"/>
    </location>
</feature>
<evidence type="ECO:0000256" key="6">
    <source>
        <dbReference type="ARBA" id="ARBA00022753"/>
    </source>
</evidence>
<keyword evidence="8" id="KW-0406">Ion transport</keyword>
<keyword evidence="6" id="KW-0967">Endosome</keyword>
<evidence type="ECO:0000313" key="17">
    <source>
        <dbReference type="Ensembl" id="ENSSSCP00055017514.1"/>
    </source>
</evidence>
<evidence type="ECO:0000256" key="12">
    <source>
        <dbReference type="ARBA" id="ARBA00036634"/>
    </source>
</evidence>
<dbReference type="GO" id="GO:0005261">
    <property type="term" value="F:monoatomic cation channel activity"/>
    <property type="evidence" value="ECO:0007669"/>
    <property type="project" value="InterPro"/>
</dbReference>
<keyword evidence="9 14" id="KW-0472">Membrane</keyword>
<evidence type="ECO:0000256" key="11">
    <source>
        <dbReference type="ARBA" id="ARBA00023303"/>
    </source>
</evidence>
<dbReference type="InterPro" id="IPR013122">
    <property type="entry name" value="PKD1_2_channel"/>
</dbReference>
<dbReference type="InterPro" id="IPR039031">
    <property type="entry name" value="Mucolipin"/>
</dbReference>
<evidence type="ECO:0000313" key="18">
    <source>
        <dbReference type="Proteomes" id="UP000694724"/>
    </source>
</evidence>
<evidence type="ECO:0000256" key="7">
    <source>
        <dbReference type="ARBA" id="ARBA00022989"/>
    </source>
</evidence>
<dbReference type="PANTHER" id="PTHR12127">
    <property type="entry name" value="MUCOLIPIN"/>
    <property type="match status" value="1"/>
</dbReference>
<evidence type="ECO:0000256" key="14">
    <source>
        <dbReference type="SAM" id="Phobius"/>
    </source>
</evidence>
<proteinExistence type="predicted"/>
<evidence type="ECO:0000256" key="9">
    <source>
        <dbReference type="ARBA" id="ARBA00023136"/>
    </source>
</evidence>
<evidence type="ECO:0000256" key="10">
    <source>
        <dbReference type="ARBA" id="ARBA00023157"/>
    </source>
</evidence>
<feature type="transmembrane region" description="Helical" evidence="14">
    <location>
        <begin position="363"/>
        <end position="385"/>
    </location>
</feature>
<organism evidence="17 18">
    <name type="scientific">Sus scrofa</name>
    <name type="common">Pig</name>
    <dbReference type="NCBI Taxonomy" id="9823"/>
    <lineage>
        <taxon>Eukaryota</taxon>
        <taxon>Metazoa</taxon>
        <taxon>Chordata</taxon>
        <taxon>Craniata</taxon>
        <taxon>Vertebrata</taxon>
        <taxon>Euteleostomi</taxon>
        <taxon>Mammalia</taxon>
        <taxon>Eutheria</taxon>
        <taxon>Laurasiatheria</taxon>
        <taxon>Artiodactyla</taxon>
        <taxon>Suina</taxon>
        <taxon>Suidae</taxon>
        <taxon>Sus</taxon>
    </lineage>
</organism>
<dbReference type="Pfam" id="PF21381">
    <property type="entry name" value="MCLN_ECD"/>
    <property type="match status" value="1"/>
</dbReference>
<evidence type="ECO:0000256" key="5">
    <source>
        <dbReference type="ARBA" id="ARBA00022692"/>
    </source>
</evidence>
<keyword evidence="7 14" id="KW-1133">Transmembrane helix</keyword>
<evidence type="ECO:0000259" key="16">
    <source>
        <dbReference type="Pfam" id="PF21381"/>
    </source>
</evidence>
<dbReference type="Ensembl" id="ENSSSCT00055022113.1">
    <property type="protein sequence ID" value="ENSSSCP00055017514.1"/>
    <property type="gene ID" value="ENSSSCG00055011207.1"/>
</dbReference>
<evidence type="ECO:0000259" key="15">
    <source>
        <dbReference type="Pfam" id="PF08016"/>
    </source>
</evidence>
<dbReference type="InterPro" id="IPR049134">
    <property type="entry name" value="MCLN_ECD"/>
</dbReference>
<dbReference type="Pfam" id="PF08016">
    <property type="entry name" value="PKD_channel"/>
    <property type="match status" value="1"/>
</dbReference>
<comment type="subcellular location">
    <subcellularLocation>
        <location evidence="2">Cell membrane</location>
        <topology evidence="2">Multi-pass membrane protein</topology>
    </subcellularLocation>
    <subcellularLocation>
        <location evidence="1">Endosome membrane</location>
        <topology evidence="1">Multi-pass membrane protein</topology>
    </subcellularLocation>
</comment>
<dbReference type="GO" id="GO:0010008">
    <property type="term" value="C:endosome membrane"/>
    <property type="evidence" value="ECO:0007669"/>
    <property type="project" value="UniProtKB-SubCell"/>
</dbReference>
<comment type="catalytic activity">
    <reaction evidence="12">
        <text>Ca(2+)(in) = Ca(2+)(out)</text>
        <dbReference type="Rhea" id="RHEA:29671"/>
        <dbReference type="ChEBI" id="CHEBI:29108"/>
    </reaction>
</comment>
<feature type="region of interest" description="Disordered" evidence="13">
    <location>
        <begin position="480"/>
        <end position="503"/>
    </location>
</feature>
<evidence type="ECO:0000256" key="1">
    <source>
        <dbReference type="ARBA" id="ARBA00004337"/>
    </source>
</evidence>
<name>A0A8D1QD46_PIG</name>
<dbReference type="AlphaFoldDB" id="A0A8D1QD46"/>
<keyword evidence="10" id="KW-1015">Disulfide bond</keyword>
<feature type="transmembrane region" description="Helical" evidence="14">
    <location>
        <begin position="431"/>
        <end position="452"/>
    </location>
</feature>
<feature type="compositionally biased region" description="Basic and acidic residues" evidence="13">
    <location>
        <begin position="480"/>
        <end position="492"/>
    </location>
</feature>
<dbReference type="CDD" id="cd21072">
    <property type="entry name" value="ELD_TRPML3"/>
    <property type="match status" value="1"/>
</dbReference>
<keyword evidence="5 14" id="KW-0812">Transmembrane</keyword>
<evidence type="ECO:0000256" key="2">
    <source>
        <dbReference type="ARBA" id="ARBA00004651"/>
    </source>
</evidence>
<keyword evidence="4" id="KW-1003">Cell membrane</keyword>
<evidence type="ECO:0000256" key="13">
    <source>
        <dbReference type="SAM" id="MobiDB-lite"/>
    </source>
</evidence>
<keyword evidence="11" id="KW-0407">Ion channel</keyword>
<dbReference type="InterPro" id="IPR047317">
    <property type="entry name" value="MCOLN3_ELD"/>
</dbReference>
<dbReference type="Gene3D" id="1.10.287.70">
    <property type="match status" value="1"/>
</dbReference>
<evidence type="ECO:0008006" key="19">
    <source>
        <dbReference type="Google" id="ProtNLM"/>
    </source>
</evidence>
<reference evidence="17" key="1">
    <citation type="submission" date="2025-08" db="UniProtKB">
        <authorList>
            <consortium name="Ensembl"/>
        </authorList>
    </citation>
    <scope>IDENTIFICATION</scope>
</reference>